<organism evidence="2 3">
    <name type="scientific">Halorientalis regularis</name>
    <dbReference type="NCBI Taxonomy" id="660518"/>
    <lineage>
        <taxon>Archaea</taxon>
        <taxon>Methanobacteriati</taxon>
        <taxon>Methanobacteriota</taxon>
        <taxon>Stenosarchaea group</taxon>
        <taxon>Halobacteria</taxon>
        <taxon>Halobacteriales</taxon>
        <taxon>Haloarculaceae</taxon>
        <taxon>Halorientalis</taxon>
    </lineage>
</organism>
<dbReference type="AlphaFoldDB" id="A0A1G7F867"/>
<evidence type="ECO:0000259" key="1">
    <source>
        <dbReference type="Pfam" id="PF18545"/>
    </source>
</evidence>
<name>A0A1G7F867_9EURY</name>
<proteinExistence type="predicted"/>
<evidence type="ECO:0000313" key="3">
    <source>
        <dbReference type="Proteomes" id="UP000199076"/>
    </source>
</evidence>
<dbReference type="Pfam" id="PF18545">
    <property type="entry name" value="HalOD1"/>
    <property type="match status" value="1"/>
</dbReference>
<evidence type="ECO:0000313" key="2">
    <source>
        <dbReference type="EMBL" id="SDE72082.1"/>
    </source>
</evidence>
<reference evidence="3" key="1">
    <citation type="submission" date="2016-10" db="EMBL/GenBank/DDBJ databases">
        <authorList>
            <person name="Varghese N."/>
            <person name="Submissions S."/>
        </authorList>
    </citation>
    <scope>NUCLEOTIDE SEQUENCE [LARGE SCALE GENOMIC DNA]</scope>
    <source>
        <strain evidence="3">IBRC-M 10760</strain>
    </source>
</reference>
<protein>
    <recommendedName>
        <fullName evidence="1">Halobacterial output domain-containing protein</fullName>
    </recommendedName>
</protein>
<dbReference type="InterPro" id="IPR040624">
    <property type="entry name" value="HalOD1"/>
</dbReference>
<dbReference type="Proteomes" id="UP000199076">
    <property type="component" value="Unassembled WGS sequence"/>
</dbReference>
<dbReference type="STRING" id="660518.SAMN05216218_10168"/>
<feature type="domain" description="Halobacterial output" evidence="1">
    <location>
        <begin position="3"/>
        <end position="72"/>
    </location>
</feature>
<accession>A0A1G7F867</accession>
<dbReference type="RefSeq" id="WP_092686469.1">
    <property type="nucleotide sequence ID" value="NZ_FNBK01000001.1"/>
</dbReference>
<dbReference type="EMBL" id="FNBK01000001">
    <property type="protein sequence ID" value="SDE72082.1"/>
    <property type="molecule type" value="Genomic_DNA"/>
</dbReference>
<gene>
    <name evidence="2" type="ORF">SAMN05216218_10168</name>
</gene>
<dbReference type="OrthoDB" id="271604at2157"/>
<sequence length="80" mass="8746">MADESISYALVRKVAAEKEVDPAALTPLHDVIDPDALESMFDDTGGSVLRNGHVSFDYEGFTVEIDHERSVSLRANHDDG</sequence>
<keyword evidence="3" id="KW-1185">Reference proteome</keyword>